<dbReference type="Gene3D" id="2.40.30.170">
    <property type="match status" value="1"/>
</dbReference>
<keyword evidence="5" id="KW-0175">Coiled coil</keyword>
<protein>
    <submittedName>
        <fullName evidence="8">HlyD family secretion protein</fullName>
    </submittedName>
</protein>
<evidence type="ECO:0000256" key="3">
    <source>
        <dbReference type="ARBA" id="ARBA00022989"/>
    </source>
</evidence>
<organism evidence="8 9">
    <name type="scientific">Dawidia cretensis</name>
    <dbReference type="NCBI Taxonomy" id="2782350"/>
    <lineage>
        <taxon>Bacteria</taxon>
        <taxon>Pseudomonadati</taxon>
        <taxon>Bacteroidota</taxon>
        <taxon>Cytophagia</taxon>
        <taxon>Cytophagales</taxon>
        <taxon>Chryseotaleaceae</taxon>
        <taxon>Dawidia</taxon>
    </lineage>
</organism>
<keyword evidence="9" id="KW-1185">Reference proteome</keyword>
<keyword evidence="2" id="KW-0812">Transmembrane</keyword>
<dbReference type="PANTHER" id="PTHR30386:SF26">
    <property type="entry name" value="TRANSPORT PROTEIN COMB"/>
    <property type="match status" value="1"/>
</dbReference>
<dbReference type="PANTHER" id="PTHR30386">
    <property type="entry name" value="MEMBRANE FUSION SUBUNIT OF EMRAB-TOLC MULTIDRUG EFFLUX PUMP"/>
    <property type="match status" value="1"/>
</dbReference>
<evidence type="ECO:0000256" key="4">
    <source>
        <dbReference type="ARBA" id="ARBA00023136"/>
    </source>
</evidence>
<evidence type="ECO:0000259" key="6">
    <source>
        <dbReference type="Pfam" id="PF25917"/>
    </source>
</evidence>
<keyword evidence="4" id="KW-0472">Membrane</keyword>
<feature type="domain" description="Multidrug resistance protein MdtA-like barrel-sandwich hybrid" evidence="6">
    <location>
        <begin position="52"/>
        <end position="260"/>
    </location>
</feature>
<dbReference type="Pfam" id="PF25954">
    <property type="entry name" value="Beta-barrel_RND_2"/>
    <property type="match status" value="1"/>
</dbReference>
<evidence type="ECO:0000313" key="9">
    <source>
        <dbReference type="Proteomes" id="UP001319080"/>
    </source>
</evidence>
<reference evidence="8 9" key="1">
    <citation type="submission" date="2021-05" db="EMBL/GenBank/DDBJ databases">
        <title>A Polyphasic approach of four new species of the genus Ohtaekwangia: Ohtaekwangia histidinii sp. nov., Ohtaekwangia cretensis sp. nov., Ohtaekwangia indiensis sp. nov., Ohtaekwangia reichenbachii sp. nov. from diverse environment.</title>
        <authorList>
            <person name="Octaviana S."/>
        </authorList>
    </citation>
    <scope>NUCLEOTIDE SEQUENCE [LARGE SCALE GENOMIC DNA]</scope>
    <source>
        <strain evidence="8 9">PWU5</strain>
    </source>
</reference>
<dbReference type="Pfam" id="PF25917">
    <property type="entry name" value="BSH_RND"/>
    <property type="match status" value="1"/>
</dbReference>
<feature type="coiled-coil region" evidence="5">
    <location>
        <begin position="131"/>
        <end position="189"/>
    </location>
</feature>
<dbReference type="Gene3D" id="1.10.287.470">
    <property type="entry name" value="Helix hairpin bin"/>
    <property type="match status" value="2"/>
</dbReference>
<comment type="caution">
    <text evidence="8">The sequence shown here is derived from an EMBL/GenBank/DDBJ whole genome shotgun (WGS) entry which is preliminary data.</text>
</comment>
<evidence type="ECO:0000256" key="5">
    <source>
        <dbReference type="SAM" id="Coils"/>
    </source>
</evidence>
<gene>
    <name evidence="8" type="ORF">KK062_14235</name>
</gene>
<dbReference type="Gene3D" id="2.40.50.100">
    <property type="match status" value="1"/>
</dbReference>
<dbReference type="InterPro" id="IPR050739">
    <property type="entry name" value="MFP"/>
</dbReference>
<evidence type="ECO:0000259" key="7">
    <source>
        <dbReference type="Pfam" id="PF25954"/>
    </source>
</evidence>
<feature type="domain" description="CusB-like beta-barrel" evidence="7">
    <location>
        <begin position="265"/>
        <end position="307"/>
    </location>
</feature>
<keyword evidence="3" id="KW-1133">Transmembrane helix</keyword>
<comment type="subcellular location">
    <subcellularLocation>
        <location evidence="1">Membrane</location>
        <topology evidence="1">Single-pass membrane protein</topology>
    </subcellularLocation>
</comment>
<proteinExistence type="predicted"/>
<dbReference type="SUPFAM" id="SSF111369">
    <property type="entry name" value="HlyD-like secretion proteins"/>
    <property type="match status" value="2"/>
</dbReference>
<accession>A0AAP2E0D0</accession>
<name>A0AAP2E0D0_9BACT</name>
<evidence type="ECO:0000313" key="8">
    <source>
        <dbReference type="EMBL" id="MBT1709397.1"/>
    </source>
</evidence>
<evidence type="ECO:0000256" key="1">
    <source>
        <dbReference type="ARBA" id="ARBA00004167"/>
    </source>
</evidence>
<dbReference type="InterPro" id="IPR058625">
    <property type="entry name" value="MdtA-like_BSH"/>
</dbReference>
<dbReference type="Proteomes" id="UP001319080">
    <property type="component" value="Unassembled WGS sequence"/>
</dbReference>
<dbReference type="AlphaFoldDB" id="A0AAP2E0D0"/>
<dbReference type="GO" id="GO:0016020">
    <property type="term" value="C:membrane"/>
    <property type="evidence" value="ECO:0007669"/>
    <property type="project" value="UniProtKB-SubCell"/>
</dbReference>
<sequence length="359" mass="39296">METNKKKKNKTFAIVLGGLVIAAATFGITKYIHGQHHEETDNAQVEADINPIIPKVSGYVTRLSVEDNQIVKKGDTLVVLDDRDLALKVIQAEAALENAKASLATSQASYATSQENVLTSRSNTEAADASIEIAQVRARRAEQDFKRYQELIKTNSVTQQQYEQAEAEKDAALKQLDVARRQREALSRETSARKAQSTVSDRNIALAQTVVKERKADLQFARLQLSYSYILAPATGVISRKSVQPGQYVQAGQSLFALVTEKEKWVVANFKETQLDKMKAGQVVEIKVDAFPGDVFSGKVESLSPATGAKFSLLPADNASGNFVKVVQRVPVKIVLTEKAEKAALLRAGMNVIVDVHLD</sequence>
<evidence type="ECO:0000256" key="2">
    <source>
        <dbReference type="ARBA" id="ARBA00022692"/>
    </source>
</evidence>
<dbReference type="GO" id="GO:0055085">
    <property type="term" value="P:transmembrane transport"/>
    <property type="evidence" value="ECO:0007669"/>
    <property type="project" value="InterPro"/>
</dbReference>
<dbReference type="InterPro" id="IPR058792">
    <property type="entry name" value="Beta-barrel_RND_2"/>
</dbReference>
<dbReference type="RefSeq" id="WP_254084977.1">
    <property type="nucleotide sequence ID" value="NZ_JAHESE010000013.1"/>
</dbReference>
<dbReference type="PRINTS" id="PR01490">
    <property type="entry name" value="RTXTOXIND"/>
</dbReference>
<dbReference type="EMBL" id="JAHESE010000013">
    <property type="protein sequence ID" value="MBT1709397.1"/>
    <property type="molecule type" value="Genomic_DNA"/>
</dbReference>